<dbReference type="AlphaFoldDB" id="A0A174G1B4"/>
<gene>
    <name evidence="1" type="ORF">ERS852461_00514</name>
</gene>
<accession>A0A642MVW4</accession>
<protein>
    <submittedName>
        <fullName evidence="1">Uncharacterized protein</fullName>
    </submittedName>
</protein>
<dbReference type="EMBL" id="CZAE01000002">
    <property type="protein sequence ID" value="CUO54630.1"/>
    <property type="molecule type" value="Genomic_DNA"/>
</dbReference>
<accession>A0A174G1B4</accession>
<evidence type="ECO:0000313" key="2">
    <source>
        <dbReference type="Proteomes" id="UP000095606"/>
    </source>
</evidence>
<organism evidence="1 2">
    <name type="scientific">Bacteroides faecis</name>
    <dbReference type="NCBI Taxonomy" id="674529"/>
    <lineage>
        <taxon>Bacteria</taxon>
        <taxon>Pseudomonadati</taxon>
        <taxon>Bacteroidota</taxon>
        <taxon>Bacteroidia</taxon>
        <taxon>Bacteroidales</taxon>
        <taxon>Bacteroidaceae</taxon>
        <taxon>Bacteroides</taxon>
    </lineage>
</organism>
<name>A0A174G1B4_9BACE</name>
<proteinExistence type="predicted"/>
<dbReference type="Proteomes" id="UP000095606">
    <property type="component" value="Unassembled WGS sequence"/>
</dbReference>
<evidence type="ECO:0000313" key="1">
    <source>
        <dbReference type="EMBL" id="CUO54630.1"/>
    </source>
</evidence>
<dbReference type="RefSeq" id="WP_008768590.1">
    <property type="nucleotide sequence ID" value="NZ_CAXKYA010000040.1"/>
</dbReference>
<reference evidence="1 2" key="1">
    <citation type="submission" date="2015-09" db="EMBL/GenBank/DDBJ databases">
        <authorList>
            <consortium name="Pathogen Informatics"/>
        </authorList>
    </citation>
    <scope>NUCLEOTIDE SEQUENCE [LARGE SCALE GENOMIC DNA]</scope>
    <source>
        <strain evidence="1 2">2789STDY5834846</strain>
    </source>
</reference>
<sequence length="304" mass="34982">MKTKKQVEHFLRKRKYKSEIDFKGISSYCKTEYNIKLHVPSSYSDDPEALDYATFANWFDKGFGAGDAVKWNDSIGLVQEGNVNTVLICLRIDGNTPNFDKITIPVDIITPAGENALNRLYLVLDENGQEFGNPFFVISTKYIPKSCDLVCFHNHKTGQEGYGVVRLADKSSGDIVMYCYVIKGEPVKYSMNEYLGKIDDFSFTTFKPADYQRKALDVELAKVGKTWNHFLKRIEPLNMKVATGERYWYITDKMQVTSDVEKGTVTSNKRYLAGNYFRREKDAIRILSEEIEIRRNFLAEPEIR</sequence>